<protein>
    <submittedName>
        <fullName evidence="1">Uncharacterized protein</fullName>
    </submittedName>
</protein>
<accession>A0A2S1WBH6</accession>
<sequence length="163" mass="18518">MDGQLDTRKTDSLFDQIFNLIDSNLKSGNYLVNGTCFSKEPVYVIDVNGFNVVFSSYDELVWGRNIEIRKFMIFDSFSQLVSYLNKCNKEWEDDWTLHLKSPSLNTLIGNDFTLFCNANTTIIGNRIIVNSLNLNTEVVDSMGEVLLNNRGINLSNGTIRLIS</sequence>
<dbReference type="GeneID" id="36953343"/>
<organism evidence="1">
    <name type="scientific">Ganoderma leucocontextum</name>
    <dbReference type="NCBI Taxonomy" id="1566825"/>
    <lineage>
        <taxon>Eukaryota</taxon>
        <taxon>Fungi</taxon>
        <taxon>Dikarya</taxon>
        <taxon>Basidiomycota</taxon>
        <taxon>Agaricomycotina</taxon>
        <taxon>Agaricomycetes</taxon>
        <taxon>Polyporales</taxon>
        <taxon>Polyporaceae</taxon>
        <taxon>Ganoderma</taxon>
    </lineage>
</organism>
<reference evidence="1" key="1">
    <citation type="journal article" date="2019" name="Int. J. Biol. Macromol.">
        <title>The complete mitochondrial genomes of five important medicinal Ganoderma species: Features, evolution, and phylogeny.</title>
        <authorList>
            <person name="Li Q."/>
            <person name="Xiang D."/>
            <person name="Wan Y."/>
            <person name="Wu Q."/>
            <person name="Wu X."/>
            <person name="Ma C."/>
            <person name="Song Y."/>
            <person name="Zhao G."/>
            <person name="Huang W."/>
        </authorList>
    </citation>
    <scope>NUCLEOTIDE SEQUENCE</scope>
</reference>
<dbReference type="AlphaFoldDB" id="A0A2S1WBH6"/>
<evidence type="ECO:0000313" key="1">
    <source>
        <dbReference type="EMBL" id="AWJ63947.1"/>
    </source>
</evidence>
<gene>
    <name evidence="1" type="primary">orf163</name>
</gene>
<keyword evidence="1" id="KW-0496">Mitochondrion</keyword>
<dbReference type="RefSeq" id="YP_009493152.1">
    <property type="nucleotide sequence ID" value="NC_037937.1"/>
</dbReference>
<name>A0A2S1WBH6_9APHY</name>
<dbReference type="EMBL" id="MH252534">
    <property type="protein sequence ID" value="AWJ63947.1"/>
    <property type="molecule type" value="Genomic_DNA"/>
</dbReference>
<proteinExistence type="predicted"/>
<geneLocation type="mitochondrion" evidence="1"/>